<dbReference type="AlphaFoldDB" id="M1KJW4"/>
<proteinExistence type="inferred from homology"/>
<dbReference type="VEuPathDB" id="MicrosporidiaDB:M970_050210"/>
<organism evidence="5">
    <name type="scientific">Encephalitozoon cuniculi</name>
    <name type="common">Microsporidian parasite</name>
    <dbReference type="NCBI Taxonomy" id="6035"/>
    <lineage>
        <taxon>Eukaryota</taxon>
        <taxon>Fungi</taxon>
        <taxon>Fungi incertae sedis</taxon>
        <taxon>Microsporidia</taxon>
        <taxon>Unikaryonidae</taxon>
        <taxon>Encephalitozoon</taxon>
    </lineage>
</organism>
<dbReference type="InterPro" id="IPR036603">
    <property type="entry name" value="RBP11-like"/>
</dbReference>
<dbReference type="Gene3D" id="3.30.1360.10">
    <property type="entry name" value="RNA polymerase, RBP11-like subunit"/>
    <property type="match status" value="1"/>
</dbReference>
<evidence type="ECO:0000256" key="3">
    <source>
        <dbReference type="ARBA" id="ARBA00025751"/>
    </source>
</evidence>
<reference evidence="5" key="1">
    <citation type="journal article" date="2013" name="Eukaryot. Cell">
        <title>Extremely Reduced Levels of Heterozygosity in the Vertebrate Pathogen Encephalitozoon cuniculi.</title>
        <authorList>
            <person name="Selman M."/>
            <person name="Sak B."/>
            <person name="Kvac M."/>
            <person name="Farinelli L."/>
            <person name="Weiss L.M."/>
            <person name="Corradi N."/>
        </authorList>
    </citation>
    <scope>NUCLEOTIDE SEQUENCE</scope>
</reference>
<dbReference type="GO" id="GO:0005665">
    <property type="term" value="C:RNA polymerase II, core complex"/>
    <property type="evidence" value="ECO:0007669"/>
    <property type="project" value="TreeGrafter"/>
</dbReference>
<dbReference type="EMBL" id="KC513607">
    <property type="protein sequence ID" value="AGE95496.1"/>
    <property type="molecule type" value="Genomic_DNA"/>
</dbReference>
<dbReference type="GO" id="GO:0003899">
    <property type="term" value="F:DNA-directed RNA polymerase activity"/>
    <property type="evidence" value="ECO:0007669"/>
    <property type="project" value="InterPro"/>
</dbReference>
<dbReference type="VEuPathDB" id="MicrosporidiaDB:AEWR_050210"/>
<dbReference type="GO" id="GO:0006366">
    <property type="term" value="P:transcription by RNA polymerase II"/>
    <property type="evidence" value="ECO:0007669"/>
    <property type="project" value="TreeGrafter"/>
</dbReference>
<dbReference type="InterPro" id="IPR009025">
    <property type="entry name" value="RBP11-like_dimer"/>
</dbReference>
<name>M1KJW4_ENCCN</name>
<dbReference type="Pfam" id="PF13656">
    <property type="entry name" value="RNA_pol_L_2"/>
    <property type="match status" value="1"/>
</dbReference>
<protein>
    <submittedName>
        <fullName evidence="5">DNA-directed RNA polymerase II</fullName>
    </submittedName>
</protein>
<dbReference type="GO" id="GO:0046983">
    <property type="term" value="F:protein dimerization activity"/>
    <property type="evidence" value="ECO:0007669"/>
    <property type="project" value="InterPro"/>
</dbReference>
<sequence>MASTRKVTMNYVGNTRNTIELRIEDETHTLGNLLSEELLEDKRCLFSAYRVEHPADTHVFLRLTADRDCQVRDLLLETLKRVEEETTSLMNQLKGF</sequence>
<gene>
    <name evidence="5" type="ORF">ECU05_0275</name>
</gene>
<dbReference type="SUPFAM" id="SSF55257">
    <property type="entry name" value="RBP11-like subunits of RNA polymerase"/>
    <property type="match status" value="1"/>
</dbReference>
<keyword evidence="2" id="KW-0804">Transcription</keyword>
<evidence type="ECO:0000256" key="2">
    <source>
        <dbReference type="ARBA" id="ARBA00023163"/>
    </source>
</evidence>
<evidence type="ECO:0000313" key="5">
    <source>
        <dbReference type="EMBL" id="AGE95496.1"/>
    </source>
</evidence>
<comment type="similarity">
    <text evidence="3">Belongs to the archaeal Rpo11/eukaryotic RPB11/RPC19 RNA polymerase subunit family.</text>
</comment>
<dbReference type="HAMAP" id="MF_00261">
    <property type="entry name" value="RNApol_arch_Rpo11"/>
    <property type="match status" value="1"/>
</dbReference>
<evidence type="ECO:0000256" key="1">
    <source>
        <dbReference type="ARBA" id="ARBA00022478"/>
    </source>
</evidence>
<dbReference type="VEuPathDB" id="MicrosporidiaDB:ECU05_0275"/>
<accession>M1KJW4</accession>
<dbReference type="PANTHER" id="PTHR13946:SF16">
    <property type="entry name" value="DNA-DIRECTED RNA POLYMERASE II SUBUNIT RPB11"/>
    <property type="match status" value="1"/>
</dbReference>
<dbReference type="InterPro" id="IPR022905">
    <property type="entry name" value="Rpo11-like"/>
</dbReference>
<evidence type="ECO:0000259" key="4">
    <source>
        <dbReference type="Pfam" id="PF13656"/>
    </source>
</evidence>
<dbReference type="PANTHER" id="PTHR13946">
    <property type="entry name" value="DNA-DIRECTED RNA POLYMERASE I,II,III"/>
    <property type="match status" value="1"/>
</dbReference>
<dbReference type="OMA" id="QTHKVVI"/>
<dbReference type="VEuPathDB" id="MicrosporidiaDB:AEWQ_050210"/>
<keyword evidence="1 5" id="KW-0240">DNA-directed RNA polymerase</keyword>
<feature type="domain" description="DNA-directed RNA polymerase RBP11-like dimerisation" evidence="4">
    <location>
        <begin position="19"/>
        <end position="91"/>
    </location>
</feature>
<dbReference type="VEuPathDB" id="MicrosporidiaDB:AEWD_050210"/>